<feature type="non-terminal residue" evidence="3">
    <location>
        <position position="44"/>
    </location>
</feature>
<reference evidence="3 4" key="1">
    <citation type="submission" date="2019-02" db="EMBL/GenBank/DDBJ databases">
        <title>Genome sequencing of Clostridium botulinum clinical isolates.</title>
        <authorList>
            <person name="Brunt J."/>
            <person name="Van Vliet A.H.M."/>
            <person name="Stringer S.C."/>
            <person name="Grant K.A."/>
            <person name="Carter A.C."/>
            <person name="Peck M.W."/>
        </authorList>
    </citation>
    <scope>NUCLEOTIDE SEQUENCE [LARGE SCALE GENOMIC DNA]</scope>
    <source>
        <strain evidence="3 4">H113700579</strain>
    </source>
</reference>
<feature type="domain" description="Transposase IS30-like HTH" evidence="2">
    <location>
        <begin position="12"/>
        <end position="43"/>
    </location>
</feature>
<gene>
    <name evidence="3" type="ORF">EXM65_10140</name>
</gene>
<dbReference type="EMBL" id="SGKU01000026">
    <property type="protein sequence ID" value="NFA42924.1"/>
    <property type="molecule type" value="Genomic_DNA"/>
</dbReference>
<comment type="caution">
    <text evidence="3">The sequence shown here is derived from an EMBL/GenBank/DDBJ whole genome shotgun (WGS) entry which is preliminary data.</text>
</comment>
<organism evidence="3 4">
    <name type="scientific">Clostridium botulinum</name>
    <dbReference type="NCBI Taxonomy" id="1491"/>
    <lineage>
        <taxon>Bacteria</taxon>
        <taxon>Bacillati</taxon>
        <taxon>Bacillota</taxon>
        <taxon>Clostridia</taxon>
        <taxon>Eubacteriales</taxon>
        <taxon>Clostridiaceae</taxon>
        <taxon>Clostridium</taxon>
    </lineage>
</organism>
<evidence type="ECO:0000313" key="3">
    <source>
        <dbReference type="EMBL" id="NFA42924.1"/>
    </source>
</evidence>
<dbReference type="Proteomes" id="UP000472355">
    <property type="component" value="Unassembled WGS sequence"/>
</dbReference>
<sequence length="44" mass="5358">MDHQNNNTESRKNKHLNFKDRMTIELRRNDGFSPYKIAKELNRP</sequence>
<evidence type="ECO:0000256" key="1">
    <source>
        <dbReference type="SAM" id="MobiDB-lite"/>
    </source>
</evidence>
<dbReference type="AlphaFoldDB" id="A0A6M0SR95"/>
<accession>A0A6M0SR95</accession>
<evidence type="ECO:0000313" key="4">
    <source>
        <dbReference type="Proteomes" id="UP000472355"/>
    </source>
</evidence>
<protein>
    <submittedName>
        <fullName evidence="3">Helix-turn-helix domain-containing protein</fullName>
    </submittedName>
</protein>
<proteinExistence type="predicted"/>
<dbReference type="Pfam" id="PF13936">
    <property type="entry name" value="HTH_38"/>
    <property type="match status" value="1"/>
</dbReference>
<evidence type="ECO:0000259" key="2">
    <source>
        <dbReference type="Pfam" id="PF13936"/>
    </source>
</evidence>
<feature type="region of interest" description="Disordered" evidence="1">
    <location>
        <begin position="1"/>
        <end position="22"/>
    </location>
</feature>
<dbReference type="InterPro" id="IPR025246">
    <property type="entry name" value="IS30-like_HTH"/>
</dbReference>
<name>A0A6M0SR95_CLOBO</name>